<dbReference type="RefSeq" id="WP_322497952.1">
    <property type="nucleotide sequence ID" value="NZ_JARGYT010000054.1"/>
</dbReference>
<evidence type="ECO:0000256" key="1">
    <source>
        <dbReference type="ARBA" id="ARBA00004162"/>
    </source>
</evidence>
<evidence type="ECO:0000256" key="6">
    <source>
        <dbReference type="ARBA" id="ARBA00023136"/>
    </source>
</evidence>
<dbReference type="EMBL" id="JARGYT010000054">
    <property type="protein sequence ID" value="MDZ5762487.1"/>
    <property type="molecule type" value="Genomic_DNA"/>
</dbReference>
<name>A0ABU5L8W9_9RICK</name>
<dbReference type="Gene3D" id="3.30.420.270">
    <property type="match status" value="1"/>
</dbReference>
<evidence type="ECO:0000256" key="4">
    <source>
        <dbReference type="ARBA" id="ARBA00022692"/>
    </source>
</evidence>
<keyword evidence="7" id="KW-0653">Protein transport</keyword>
<sequence>MFINRRKHGVISSINVTPFIDVLLVLLIIFMITAEEITTAEHVTLPDVNSSSVLEKSDCVVSIAVSESGVIRIENHAVSTEDFAVKISSIINKNKQCSALIYGDTKAEYGKITKLISLLKQNNVQTVSLVTQKEDR</sequence>
<proteinExistence type="inferred from homology"/>
<keyword evidence="5 8" id="KW-1133">Transmembrane helix</keyword>
<keyword evidence="7" id="KW-0813">Transport</keyword>
<evidence type="ECO:0000256" key="5">
    <source>
        <dbReference type="ARBA" id="ARBA00022989"/>
    </source>
</evidence>
<evidence type="ECO:0000256" key="8">
    <source>
        <dbReference type="SAM" id="Phobius"/>
    </source>
</evidence>
<protein>
    <submittedName>
        <fullName evidence="9">Tol-Pal system subunit TolR</fullName>
    </submittedName>
</protein>
<evidence type="ECO:0000313" key="10">
    <source>
        <dbReference type="Proteomes" id="UP001293791"/>
    </source>
</evidence>
<dbReference type="InterPro" id="IPR003400">
    <property type="entry name" value="ExbD"/>
</dbReference>
<keyword evidence="6 8" id="KW-0472">Membrane</keyword>
<reference evidence="9 10" key="1">
    <citation type="submission" date="2023-02" db="EMBL/GenBank/DDBJ databases">
        <title>Host association and intracellularity evolved multiple times independently in the Rickettsiales.</title>
        <authorList>
            <person name="Castelli M."/>
            <person name="Nardi T."/>
            <person name="Gammuto L."/>
            <person name="Bellinzona G."/>
            <person name="Sabaneyeva E."/>
            <person name="Potekhin A."/>
            <person name="Serra V."/>
            <person name="Petroni G."/>
            <person name="Sassera D."/>
        </authorList>
    </citation>
    <scope>NUCLEOTIDE SEQUENCE [LARGE SCALE GENOMIC DNA]</scope>
    <source>
        <strain evidence="9 10">BOD18</strain>
    </source>
</reference>
<comment type="subcellular location">
    <subcellularLocation>
        <location evidence="1">Cell membrane</location>
        <topology evidence="1">Single-pass membrane protein</topology>
    </subcellularLocation>
    <subcellularLocation>
        <location evidence="7">Cell membrane</location>
        <topology evidence="7">Single-pass type II membrane protein</topology>
    </subcellularLocation>
</comment>
<dbReference type="Pfam" id="PF02472">
    <property type="entry name" value="ExbD"/>
    <property type="match status" value="1"/>
</dbReference>
<evidence type="ECO:0000313" key="9">
    <source>
        <dbReference type="EMBL" id="MDZ5762487.1"/>
    </source>
</evidence>
<dbReference type="Proteomes" id="UP001293791">
    <property type="component" value="Unassembled WGS sequence"/>
</dbReference>
<accession>A0ABU5L8W9</accession>
<feature type="transmembrane region" description="Helical" evidence="8">
    <location>
        <begin position="12"/>
        <end position="32"/>
    </location>
</feature>
<keyword evidence="3" id="KW-1003">Cell membrane</keyword>
<dbReference type="PANTHER" id="PTHR30558:SF7">
    <property type="entry name" value="TOL-PAL SYSTEM PROTEIN TOLR"/>
    <property type="match status" value="1"/>
</dbReference>
<organism evidence="9 10">
    <name type="scientific">Candidatus Cyrtobacter comes</name>
    <dbReference type="NCBI Taxonomy" id="675776"/>
    <lineage>
        <taxon>Bacteria</taxon>
        <taxon>Pseudomonadati</taxon>
        <taxon>Pseudomonadota</taxon>
        <taxon>Alphaproteobacteria</taxon>
        <taxon>Rickettsiales</taxon>
        <taxon>Candidatus Midichloriaceae</taxon>
        <taxon>Candidatus Cyrtobacter</taxon>
    </lineage>
</organism>
<evidence type="ECO:0000256" key="2">
    <source>
        <dbReference type="ARBA" id="ARBA00005811"/>
    </source>
</evidence>
<evidence type="ECO:0000256" key="7">
    <source>
        <dbReference type="RuleBase" id="RU003879"/>
    </source>
</evidence>
<comment type="similarity">
    <text evidence="2 7">Belongs to the ExbD/TolR family.</text>
</comment>
<evidence type="ECO:0000256" key="3">
    <source>
        <dbReference type="ARBA" id="ARBA00022475"/>
    </source>
</evidence>
<keyword evidence="10" id="KW-1185">Reference proteome</keyword>
<dbReference type="PANTHER" id="PTHR30558">
    <property type="entry name" value="EXBD MEMBRANE COMPONENT OF PMF-DRIVEN MACROMOLECULE IMPORT SYSTEM"/>
    <property type="match status" value="1"/>
</dbReference>
<comment type="caution">
    <text evidence="9">The sequence shown here is derived from an EMBL/GenBank/DDBJ whole genome shotgun (WGS) entry which is preliminary data.</text>
</comment>
<gene>
    <name evidence="9" type="ORF">Cyrtocomes_00874</name>
</gene>
<keyword evidence="4 7" id="KW-0812">Transmembrane</keyword>